<evidence type="ECO:0000256" key="1">
    <source>
        <dbReference type="ARBA" id="ARBA00023015"/>
    </source>
</evidence>
<dbReference type="GeneID" id="63747989"/>
<protein>
    <recommendedName>
        <fullName evidence="6">Zn(2)-C6 fungal-type domain-containing protein</fullName>
    </recommendedName>
</protein>
<evidence type="ECO:0000313" key="8">
    <source>
        <dbReference type="Proteomes" id="UP000184383"/>
    </source>
</evidence>
<name>A0A1L9RC53_ASPWE</name>
<feature type="region of interest" description="Disordered" evidence="5">
    <location>
        <begin position="59"/>
        <end position="115"/>
    </location>
</feature>
<keyword evidence="1" id="KW-0805">Transcription regulation</keyword>
<evidence type="ECO:0000313" key="7">
    <source>
        <dbReference type="EMBL" id="OJJ32492.1"/>
    </source>
</evidence>
<dbReference type="VEuPathDB" id="FungiDB:ASPWEDRAFT_186664"/>
<dbReference type="Pfam" id="PF00172">
    <property type="entry name" value="Zn_clus"/>
    <property type="match status" value="1"/>
</dbReference>
<evidence type="ECO:0000256" key="5">
    <source>
        <dbReference type="SAM" id="MobiDB-lite"/>
    </source>
</evidence>
<dbReference type="InterPro" id="IPR001138">
    <property type="entry name" value="Zn2Cys6_DnaBD"/>
</dbReference>
<dbReference type="GO" id="GO:0008270">
    <property type="term" value="F:zinc ion binding"/>
    <property type="evidence" value="ECO:0007669"/>
    <property type="project" value="InterPro"/>
</dbReference>
<sequence length="462" mass="52446">MSFEKTKSCHLPKSVKVRSTCNACQQAKIRCSHEKPSCRRCQKHNIDCVYSMSRRLGRPAKKRELSSDEYRPKECPDRRRDKKVKLSKRRSRQDKEDEKVDKPMMDDTSVEESLQTPMTEMENVPYSVSDNFDLSDNWLQGLVSHQIPDSAQERSLLDSLDYPSKTEDSLTFSVGFKDPIVMAYPATSETLDPIYYNLEPQPLPDLPMDYMDSLSISSPECHKKSAAPPETTMNNFQPPLHMMEHRYDLPSPIEFNSFDTDSYCSCQCHEQATRELLRVNLCAARTTPPSPIDTVLTCQRGLQQLAETILHCTTCSRTRMNLLMVVIVCIDGLLTTLEATTTAKSAFLDGVADDKECIAANPEMSPAILGKKYKDGSVTFKEQIEACPLLVGNFRVPTEEKYTFIKQVLQTRLSGLLATIRRIRGCTQGILASSASKGRLIMMMETDRRLQMIMMKIKMLCR</sequence>
<feature type="compositionally biased region" description="Basic residues" evidence="5">
    <location>
        <begin position="80"/>
        <end position="92"/>
    </location>
</feature>
<dbReference type="OrthoDB" id="2943660at2759"/>
<evidence type="ECO:0000256" key="2">
    <source>
        <dbReference type="ARBA" id="ARBA00023125"/>
    </source>
</evidence>
<evidence type="ECO:0000256" key="3">
    <source>
        <dbReference type="ARBA" id="ARBA00023163"/>
    </source>
</evidence>
<dbReference type="PANTHER" id="PTHR31069">
    <property type="entry name" value="OLEATE-ACTIVATED TRANSCRIPTION FACTOR 1-RELATED"/>
    <property type="match status" value="1"/>
</dbReference>
<dbReference type="PRINTS" id="PR00755">
    <property type="entry name" value="AFLATOXINBRP"/>
</dbReference>
<organism evidence="7 8">
    <name type="scientific">Aspergillus wentii DTO 134E9</name>
    <dbReference type="NCBI Taxonomy" id="1073089"/>
    <lineage>
        <taxon>Eukaryota</taxon>
        <taxon>Fungi</taxon>
        <taxon>Dikarya</taxon>
        <taxon>Ascomycota</taxon>
        <taxon>Pezizomycotina</taxon>
        <taxon>Eurotiomycetes</taxon>
        <taxon>Eurotiomycetidae</taxon>
        <taxon>Eurotiales</taxon>
        <taxon>Aspergillaceae</taxon>
        <taxon>Aspergillus</taxon>
        <taxon>Aspergillus subgen. Cremei</taxon>
    </lineage>
</organism>
<feature type="compositionally biased region" description="Basic and acidic residues" evidence="5">
    <location>
        <begin position="93"/>
        <end position="105"/>
    </location>
</feature>
<dbReference type="SMART" id="SM00066">
    <property type="entry name" value="GAL4"/>
    <property type="match status" value="1"/>
</dbReference>
<dbReference type="CDD" id="cd00067">
    <property type="entry name" value="GAL4"/>
    <property type="match status" value="1"/>
</dbReference>
<dbReference type="AlphaFoldDB" id="A0A1L9RC53"/>
<dbReference type="InterPro" id="IPR036864">
    <property type="entry name" value="Zn2-C6_fun-type_DNA-bd_sf"/>
</dbReference>
<feature type="domain" description="Zn(2)-C6 fungal-type" evidence="6">
    <location>
        <begin position="20"/>
        <end position="50"/>
    </location>
</feature>
<proteinExistence type="predicted"/>
<gene>
    <name evidence="7" type="ORF">ASPWEDRAFT_186664</name>
</gene>
<accession>A0A1L9RC53</accession>
<evidence type="ECO:0000256" key="4">
    <source>
        <dbReference type="ARBA" id="ARBA00023242"/>
    </source>
</evidence>
<dbReference type="Proteomes" id="UP000184383">
    <property type="component" value="Unassembled WGS sequence"/>
</dbReference>
<dbReference type="InterPro" id="IPR050675">
    <property type="entry name" value="OAF3"/>
</dbReference>
<keyword evidence="4" id="KW-0539">Nucleus</keyword>
<keyword evidence="2" id="KW-0238">DNA-binding</keyword>
<keyword evidence="8" id="KW-1185">Reference proteome</keyword>
<dbReference type="GO" id="GO:0003677">
    <property type="term" value="F:DNA binding"/>
    <property type="evidence" value="ECO:0007669"/>
    <property type="project" value="UniProtKB-KW"/>
</dbReference>
<dbReference type="EMBL" id="KV878215">
    <property type="protein sequence ID" value="OJJ32492.1"/>
    <property type="molecule type" value="Genomic_DNA"/>
</dbReference>
<evidence type="ECO:0000259" key="6">
    <source>
        <dbReference type="PROSITE" id="PS50048"/>
    </source>
</evidence>
<keyword evidence="3" id="KW-0804">Transcription</keyword>
<dbReference type="SUPFAM" id="SSF57701">
    <property type="entry name" value="Zn2/Cys6 DNA-binding domain"/>
    <property type="match status" value="1"/>
</dbReference>
<dbReference type="Gene3D" id="4.10.240.10">
    <property type="entry name" value="Zn(2)-C6 fungal-type DNA-binding domain"/>
    <property type="match status" value="1"/>
</dbReference>
<feature type="compositionally biased region" description="Basic and acidic residues" evidence="5">
    <location>
        <begin position="62"/>
        <end position="79"/>
    </location>
</feature>
<dbReference type="PROSITE" id="PS50048">
    <property type="entry name" value="ZN2_CY6_FUNGAL_2"/>
    <property type="match status" value="1"/>
</dbReference>
<dbReference type="RefSeq" id="XP_040686169.1">
    <property type="nucleotide sequence ID" value="XM_040832141.1"/>
</dbReference>
<dbReference type="PANTHER" id="PTHR31069:SF26">
    <property type="entry name" value="ZN(2)-C6 FUNGAL-TYPE DOMAIN-CONTAINING PROTEIN"/>
    <property type="match status" value="1"/>
</dbReference>
<dbReference type="GO" id="GO:0000981">
    <property type="term" value="F:DNA-binding transcription factor activity, RNA polymerase II-specific"/>
    <property type="evidence" value="ECO:0007669"/>
    <property type="project" value="InterPro"/>
</dbReference>
<reference evidence="8" key="1">
    <citation type="journal article" date="2017" name="Genome Biol.">
        <title>Comparative genomics reveals high biological diversity and specific adaptations in the industrially and medically important fungal genus Aspergillus.</title>
        <authorList>
            <person name="de Vries R.P."/>
            <person name="Riley R."/>
            <person name="Wiebenga A."/>
            <person name="Aguilar-Osorio G."/>
            <person name="Amillis S."/>
            <person name="Uchima C.A."/>
            <person name="Anderluh G."/>
            <person name="Asadollahi M."/>
            <person name="Askin M."/>
            <person name="Barry K."/>
            <person name="Battaglia E."/>
            <person name="Bayram O."/>
            <person name="Benocci T."/>
            <person name="Braus-Stromeyer S.A."/>
            <person name="Caldana C."/>
            <person name="Canovas D."/>
            <person name="Cerqueira G.C."/>
            <person name="Chen F."/>
            <person name="Chen W."/>
            <person name="Choi C."/>
            <person name="Clum A."/>
            <person name="Dos Santos R.A."/>
            <person name="Damasio A.R."/>
            <person name="Diallinas G."/>
            <person name="Emri T."/>
            <person name="Fekete E."/>
            <person name="Flipphi M."/>
            <person name="Freyberg S."/>
            <person name="Gallo A."/>
            <person name="Gournas C."/>
            <person name="Habgood R."/>
            <person name="Hainaut M."/>
            <person name="Harispe M.L."/>
            <person name="Henrissat B."/>
            <person name="Hilden K.S."/>
            <person name="Hope R."/>
            <person name="Hossain A."/>
            <person name="Karabika E."/>
            <person name="Karaffa L."/>
            <person name="Karanyi Z."/>
            <person name="Krasevec N."/>
            <person name="Kuo A."/>
            <person name="Kusch H."/>
            <person name="LaButti K."/>
            <person name="Lagendijk E.L."/>
            <person name="Lapidus A."/>
            <person name="Levasseur A."/>
            <person name="Lindquist E."/>
            <person name="Lipzen A."/>
            <person name="Logrieco A.F."/>
            <person name="MacCabe A."/>
            <person name="Maekelae M.R."/>
            <person name="Malavazi I."/>
            <person name="Melin P."/>
            <person name="Meyer V."/>
            <person name="Mielnichuk N."/>
            <person name="Miskei M."/>
            <person name="Molnar A.P."/>
            <person name="Mule G."/>
            <person name="Ngan C.Y."/>
            <person name="Orejas M."/>
            <person name="Orosz E."/>
            <person name="Ouedraogo J.P."/>
            <person name="Overkamp K.M."/>
            <person name="Park H.-S."/>
            <person name="Perrone G."/>
            <person name="Piumi F."/>
            <person name="Punt P.J."/>
            <person name="Ram A.F."/>
            <person name="Ramon A."/>
            <person name="Rauscher S."/>
            <person name="Record E."/>
            <person name="Riano-Pachon D.M."/>
            <person name="Robert V."/>
            <person name="Roehrig J."/>
            <person name="Ruller R."/>
            <person name="Salamov A."/>
            <person name="Salih N.S."/>
            <person name="Samson R.A."/>
            <person name="Sandor E."/>
            <person name="Sanguinetti M."/>
            <person name="Schuetze T."/>
            <person name="Sepcic K."/>
            <person name="Shelest E."/>
            <person name="Sherlock G."/>
            <person name="Sophianopoulou V."/>
            <person name="Squina F.M."/>
            <person name="Sun H."/>
            <person name="Susca A."/>
            <person name="Todd R.B."/>
            <person name="Tsang A."/>
            <person name="Unkles S.E."/>
            <person name="van de Wiele N."/>
            <person name="van Rossen-Uffink D."/>
            <person name="Oliveira J.V."/>
            <person name="Vesth T.C."/>
            <person name="Visser J."/>
            <person name="Yu J.-H."/>
            <person name="Zhou M."/>
            <person name="Andersen M.R."/>
            <person name="Archer D.B."/>
            <person name="Baker S.E."/>
            <person name="Benoit I."/>
            <person name="Brakhage A.A."/>
            <person name="Braus G.H."/>
            <person name="Fischer R."/>
            <person name="Frisvad J.C."/>
            <person name="Goldman G.H."/>
            <person name="Houbraken J."/>
            <person name="Oakley B."/>
            <person name="Pocsi I."/>
            <person name="Scazzocchio C."/>
            <person name="Seiboth B."/>
            <person name="vanKuyk P.A."/>
            <person name="Wortman J."/>
            <person name="Dyer P.S."/>
            <person name="Grigoriev I.V."/>
        </authorList>
    </citation>
    <scope>NUCLEOTIDE SEQUENCE [LARGE SCALE GENOMIC DNA]</scope>
    <source>
        <strain evidence="8">DTO 134E9</strain>
    </source>
</reference>